<dbReference type="Pfam" id="PF03747">
    <property type="entry name" value="ADP_ribosyl_GH"/>
    <property type="match status" value="1"/>
</dbReference>
<comment type="cofactor">
    <cofactor evidence="1">
        <name>Mg(2+)</name>
        <dbReference type="ChEBI" id="CHEBI:18420"/>
    </cofactor>
    <text evidence="1">Binds 2 magnesium ions per subunit.</text>
</comment>
<dbReference type="NCBIfam" id="TIGR02662">
    <property type="entry name" value="dinitro_DRAG"/>
    <property type="match status" value="1"/>
</dbReference>
<dbReference type="EMBL" id="JH651384">
    <property type="protein sequence ID" value="EIJ36897.1"/>
    <property type="molecule type" value="Genomic_DNA"/>
</dbReference>
<keyword evidence="2" id="KW-0378">Hydrolase</keyword>
<dbReference type="AlphaFoldDB" id="A0A656HK90"/>
<evidence type="ECO:0000313" key="2">
    <source>
        <dbReference type="EMBL" id="EIJ36897.1"/>
    </source>
</evidence>
<keyword evidence="1" id="KW-0460">Magnesium</keyword>
<dbReference type="InterPro" id="IPR036705">
    <property type="entry name" value="Ribosyl_crysJ1_sf"/>
</dbReference>
<proteinExistence type="predicted"/>
<evidence type="ECO:0000256" key="1">
    <source>
        <dbReference type="PIRSR" id="PIRSR605502-1"/>
    </source>
</evidence>
<dbReference type="Gene3D" id="1.10.4080.10">
    <property type="entry name" value="ADP-ribosylation/Crystallin J1"/>
    <property type="match status" value="1"/>
</dbReference>
<dbReference type="InterPro" id="IPR050792">
    <property type="entry name" value="ADP-ribosylglycohydrolase"/>
</dbReference>
<accession>A0A656HK90</accession>
<dbReference type="PANTHER" id="PTHR16222">
    <property type="entry name" value="ADP-RIBOSYLGLYCOHYDROLASE"/>
    <property type="match status" value="1"/>
</dbReference>
<dbReference type="Proteomes" id="UP000005317">
    <property type="component" value="Unassembled WGS sequence"/>
</dbReference>
<organism evidence="2 3">
    <name type="scientific">Thiothrix nivea (strain ATCC 35100 / DSM 5205 / JP2)</name>
    <dbReference type="NCBI Taxonomy" id="870187"/>
    <lineage>
        <taxon>Bacteria</taxon>
        <taxon>Pseudomonadati</taxon>
        <taxon>Pseudomonadota</taxon>
        <taxon>Gammaproteobacteria</taxon>
        <taxon>Thiotrichales</taxon>
        <taxon>Thiotrichaceae</taxon>
        <taxon>Thiothrix</taxon>
    </lineage>
</organism>
<dbReference type="SUPFAM" id="SSF101478">
    <property type="entry name" value="ADP-ribosylglycohydrolase"/>
    <property type="match status" value="1"/>
</dbReference>
<feature type="binding site" evidence="1">
    <location>
        <position position="259"/>
    </location>
    <ligand>
        <name>Mg(2+)</name>
        <dbReference type="ChEBI" id="CHEBI:18420"/>
        <label>1</label>
    </ligand>
</feature>
<evidence type="ECO:0000313" key="3">
    <source>
        <dbReference type="Proteomes" id="UP000005317"/>
    </source>
</evidence>
<feature type="binding site" evidence="1">
    <location>
        <position position="71"/>
    </location>
    <ligand>
        <name>Mg(2+)</name>
        <dbReference type="ChEBI" id="CHEBI:18420"/>
        <label>1</label>
    </ligand>
</feature>
<feature type="binding site" evidence="1">
    <location>
        <position position="256"/>
    </location>
    <ligand>
        <name>Mg(2+)</name>
        <dbReference type="ChEBI" id="CHEBI:18420"/>
        <label>1</label>
    </ligand>
</feature>
<dbReference type="OrthoDB" id="9798107at2"/>
<dbReference type="InterPro" id="IPR013479">
    <property type="entry name" value="ADP-ribosyl_diN_reduct_hydro"/>
</dbReference>
<sequence>MFRAGSVSNGLAAEPHTLQRCIAAYLGLAIGDALGATVEFMTPTEIRHEYGVHREITGGGWLRLKAGEITDDTEMSLALGDAILSAGKVEPVSIATAFSDWMRGKPKDIGNTVRRGIVQFRRTGQTAMPEGEHDAGNGACMRCLPVIIATLRQSLPEVVQASRLQAHITHNNPLSDAGTECILHMTQAAILGEPLAELEILAQQLAQRFPVFEYRKSQRDNPSGYIVDTLQAVFQALFATDSFEAALLDVVNRGGDADTTGAILGMVAGAYYGLDGIPTRWLQTLDNPTRLHCIEQARSLYQLATQGHSP</sequence>
<keyword evidence="1" id="KW-0479">Metal-binding</keyword>
<dbReference type="PANTHER" id="PTHR16222:SF12">
    <property type="entry name" value="ADP-RIBOSYLGLYCOHYDROLASE-RELATED"/>
    <property type="match status" value="1"/>
</dbReference>
<dbReference type="RefSeq" id="WP_002710761.1">
    <property type="nucleotide sequence ID" value="NZ_JH651384.1"/>
</dbReference>
<reference evidence="3" key="1">
    <citation type="journal article" date="2011" name="Stand. Genomic Sci.">
        <title>Genome sequence of the filamentous, gliding Thiothrix nivea neotype strain (JP2(T)).</title>
        <authorList>
            <person name="Lapidus A."/>
            <person name="Nolan M."/>
            <person name="Lucas S."/>
            <person name="Glavina Del Rio T."/>
            <person name="Tice H."/>
            <person name="Cheng J.F."/>
            <person name="Tapia R."/>
            <person name="Han C."/>
            <person name="Goodwin L."/>
            <person name="Pitluck S."/>
            <person name="Liolios K."/>
            <person name="Pagani I."/>
            <person name="Ivanova N."/>
            <person name="Huntemann M."/>
            <person name="Mavromatis K."/>
            <person name="Mikhailova N."/>
            <person name="Pati A."/>
            <person name="Chen A."/>
            <person name="Palaniappan K."/>
            <person name="Land M."/>
            <person name="Brambilla E.M."/>
            <person name="Rohde M."/>
            <person name="Abt B."/>
            <person name="Verbarg S."/>
            <person name="Goker M."/>
            <person name="Bristow J."/>
            <person name="Eisen J.A."/>
            <person name="Markowitz V."/>
            <person name="Hugenholtz P."/>
            <person name="Kyrpides N.C."/>
            <person name="Klenk H.P."/>
            <person name="Woyke T."/>
        </authorList>
    </citation>
    <scope>NUCLEOTIDE SEQUENCE [LARGE SCALE GENOMIC DNA]</scope>
    <source>
        <strain evidence="3">ATCC 35100 / DSM 5205 / JP2</strain>
    </source>
</reference>
<dbReference type="GO" id="GO:0046872">
    <property type="term" value="F:metal ion binding"/>
    <property type="evidence" value="ECO:0007669"/>
    <property type="project" value="UniProtKB-KW"/>
</dbReference>
<feature type="binding site" evidence="1">
    <location>
        <position position="72"/>
    </location>
    <ligand>
        <name>Mg(2+)</name>
        <dbReference type="ChEBI" id="CHEBI:18420"/>
        <label>1</label>
    </ligand>
</feature>
<dbReference type="GO" id="GO:0016787">
    <property type="term" value="F:hydrolase activity"/>
    <property type="evidence" value="ECO:0007669"/>
    <property type="project" value="UniProtKB-KW"/>
</dbReference>
<keyword evidence="3" id="KW-1185">Reference proteome</keyword>
<name>A0A656HK90_THINJ</name>
<protein>
    <submittedName>
        <fullName evidence="2">ADP-ribosyl-(Dinitrogen reductase) hydrolase</fullName>
    </submittedName>
</protein>
<feature type="binding site" evidence="1">
    <location>
        <position position="70"/>
    </location>
    <ligand>
        <name>Mg(2+)</name>
        <dbReference type="ChEBI" id="CHEBI:18420"/>
        <label>1</label>
    </ligand>
</feature>
<dbReference type="InterPro" id="IPR005502">
    <property type="entry name" value="Ribosyl_crysJ1"/>
</dbReference>
<gene>
    <name evidence="2" type="ORF">Thini_4418</name>
</gene>
<feature type="binding site" evidence="1">
    <location>
        <position position="258"/>
    </location>
    <ligand>
        <name>Mg(2+)</name>
        <dbReference type="ChEBI" id="CHEBI:18420"/>
        <label>1</label>
    </ligand>
</feature>